<dbReference type="Proteomes" id="UP001497700">
    <property type="component" value="Unassembled WGS sequence"/>
</dbReference>
<evidence type="ECO:0000313" key="1">
    <source>
        <dbReference type="EMBL" id="KAI4863676.1"/>
    </source>
</evidence>
<sequence>MGKPRLRGSSPVYLNPSPTELSPPSSVFEDWEQETAMDSSRPTSWAIPRTGSPFANQPSLTDILSNTAPPPWTLSSFMAFLSQNHCLETLEFILDAERYRATYYQIVQGQLPNGPAHICSLWRKVIDAYIMPCAPREVNLPARVRDRLLQLPCCRANPPDPSEFDEAVQIVRDLINDSVLVPFLESVMPTVVELRAEEEAYDYREGRSRLRIPRDLTPVDDASQSPRASYLPLFIMGRSGGVGNRSTSGSIETADIDLTDDSGSPNSTPEAEPMTPPTTPPTSDFARSTSPSTLQRAISGHSWKRMGAKLGLTRKSKSMRRAAGSTSASQSPSSDPPRHETVNIAKASWEDPHPGERLLIPLGVPAGLHIYPQTISGDAMGGVAAKARCAYHENGSWTARRSARGRHRNTVPKPLKIPARVVEEPEAKSAPLVPSQQCDSPISPLELLPLPEPLQPLEFDTETETEAEVNAETGTLVGDADTEQANKLTVTETNLSDFSNYLGISQRGDDDDASVTVVDSDAYTRTGSVEDLYGWDAELERQAKCGISRADSMCSCRYPCGKIDSGKRGLLQRVFSAPVRRANSGF</sequence>
<comment type="caution">
    <text evidence="1">The sequence shown here is derived from an EMBL/GenBank/DDBJ whole genome shotgun (WGS) entry which is preliminary data.</text>
</comment>
<dbReference type="EMBL" id="MU393499">
    <property type="protein sequence ID" value="KAI4863676.1"/>
    <property type="molecule type" value="Genomic_DNA"/>
</dbReference>
<reference evidence="1 2" key="1">
    <citation type="journal article" date="2022" name="New Phytol.">
        <title>Ecological generalism drives hyperdiversity of secondary metabolite gene clusters in xylarialean endophytes.</title>
        <authorList>
            <person name="Franco M.E.E."/>
            <person name="Wisecaver J.H."/>
            <person name="Arnold A.E."/>
            <person name="Ju Y.M."/>
            <person name="Slot J.C."/>
            <person name="Ahrendt S."/>
            <person name="Moore L.P."/>
            <person name="Eastman K.E."/>
            <person name="Scott K."/>
            <person name="Konkel Z."/>
            <person name="Mondo S.J."/>
            <person name="Kuo A."/>
            <person name="Hayes R.D."/>
            <person name="Haridas S."/>
            <person name="Andreopoulos B."/>
            <person name="Riley R."/>
            <person name="LaButti K."/>
            <person name="Pangilinan J."/>
            <person name="Lipzen A."/>
            <person name="Amirebrahimi M."/>
            <person name="Yan J."/>
            <person name="Adam C."/>
            <person name="Keymanesh K."/>
            <person name="Ng V."/>
            <person name="Louie K."/>
            <person name="Northen T."/>
            <person name="Drula E."/>
            <person name="Henrissat B."/>
            <person name="Hsieh H.M."/>
            <person name="Youens-Clark K."/>
            <person name="Lutzoni F."/>
            <person name="Miadlikowska J."/>
            <person name="Eastwood D.C."/>
            <person name="Hamelin R.C."/>
            <person name="Grigoriev I.V."/>
            <person name="U'Ren J.M."/>
        </authorList>
    </citation>
    <scope>NUCLEOTIDE SEQUENCE [LARGE SCALE GENOMIC DNA]</scope>
    <source>
        <strain evidence="1 2">CBS 119005</strain>
    </source>
</reference>
<organism evidence="1 2">
    <name type="scientific">Hypoxylon rubiginosum</name>
    <dbReference type="NCBI Taxonomy" id="110542"/>
    <lineage>
        <taxon>Eukaryota</taxon>
        <taxon>Fungi</taxon>
        <taxon>Dikarya</taxon>
        <taxon>Ascomycota</taxon>
        <taxon>Pezizomycotina</taxon>
        <taxon>Sordariomycetes</taxon>
        <taxon>Xylariomycetidae</taxon>
        <taxon>Xylariales</taxon>
        <taxon>Hypoxylaceae</taxon>
        <taxon>Hypoxylon</taxon>
    </lineage>
</organism>
<accession>A0ACB9YW41</accession>
<proteinExistence type="predicted"/>
<keyword evidence="2" id="KW-1185">Reference proteome</keyword>
<evidence type="ECO:0000313" key="2">
    <source>
        <dbReference type="Proteomes" id="UP001497700"/>
    </source>
</evidence>
<gene>
    <name evidence="1" type="ORF">F4820DRAFT_471233</name>
</gene>
<name>A0ACB9YW41_9PEZI</name>
<protein>
    <submittedName>
        <fullName evidence="1">Uncharacterized protein</fullName>
    </submittedName>
</protein>